<accession>A0A553IEF2</accession>
<keyword evidence="3" id="KW-1185">Reference proteome</keyword>
<protein>
    <submittedName>
        <fullName evidence="2">Uncharacterized protein</fullName>
    </submittedName>
</protein>
<sequence length="821" mass="93233">MLSSPRRAGNDGASSSNKRGRRNTSDIPSPPKEGKRWSLAAFATSRKPSNPDPSTFPGSLPTFIDPVVVNDLHQLHKYTVKIRSATKNVNHVDSAWNDYHKYKEKCFECCKTLIAPPAQKRESSVISPTTIMPPRLEHQRDDSLNLMAVDSNSSTQSSGSRIDSSLHPGPHDEQCQKAVREWEATVELLTNTLRSSLQETYNTYEKDATPEGFEKLCTDKATRYNTIYYMRNASISKMMSADLDFFNKYDVRFRNYDEIKKDLAKLKLLLGTSSIPQSRTIIERRISPTGDVMLEFANKESESYPVYRFRVSSHCLRETTSPIFGLMFNPHFRAELDDDIQRSLPPPPDRYACNDGHEIMRYRMPQTELNTERSLEILLHAAHNHNERVPREVQFNQFVAIAEACLRYRCTSPLELAVEHMWLPYWRDKATNDMLAEVLLICYVFGLTENFARLSRIVILNMPGLDYVQRKPRWPQRVEEKIAAVRHAKCRETLNEYLFPTPRADSIFNSDRSQINPSSGLRCPKGDRTCDAQNLGWYMKSLTELGLLPTILSSPALLQTPAPPQSQSLLEIISRLSRITGPPQIHGGICDFAPAFRAAIKDIYESVPGLTLFEVSGKSGWALSKNRSPRHSTQSQKNGAQFSGTREQLFKIAALQRDAPGDYYHYRSLLLPFGSDSGSANDNDVCFKIMNLLDDPRDLRAAALIDKRFYRSYLRNKSRLWENIRGFGNGKAPEAYHHMEIAEVDGTPSTARISDDDENYILRSTMGAVPPQEKFRHGQLLLIENKRLVAEDGNKYTSDMRKGLLGITGHESDSQRSYLGE</sequence>
<feature type="compositionally biased region" description="Polar residues" evidence="1">
    <location>
        <begin position="150"/>
        <end position="163"/>
    </location>
</feature>
<evidence type="ECO:0000313" key="2">
    <source>
        <dbReference type="EMBL" id="TRX98575.1"/>
    </source>
</evidence>
<proteinExistence type="predicted"/>
<gene>
    <name evidence="2" type="ORF">FHL15_000649</name>
</gene>
<dbReference type="Proteomes" id="UP000319160">
    <property type="component" value="Unassembled WGS sequence"/>
</dbReference>
<dbReference type="EMBL" id="VFLP01000002">
    <property type="protein sequence ID" value="TRX98575.1"/>
    <property type="molecule type" value="Genomic_DNA"/>
</dbReference>
<evidence type="ECO:0000313" key="3">
    <source>
        <dbReference type="Proteomes" id="UP000319160"/>
    </source>
</evidence>
<feature type="region of interest" description="Disordered" evidence="1">
    <location>
        <begin position="150"/>
        <end position="172"/>
    </location>
</feature>
<comment type="caution">
    <text evidence="2">The sequence shown here is derived from an EMBL/GenBank/DDBJ whole genome shotgun (WGS) entry which is preliminary data.</text>
</comment>
<dbReference type="AlphaFoldDB" id="A0A553IEF2"/>
<organism evidence="2 3">
    <name type="scientific">Xylaria flabelliformis</name>
    <dbReference type="NCBI Taxonomy" id="2512241"/>
    <lineage>
        <taxon>Eukaryota</taxon>
        <taxon>Fungi</taxon>
        <taxon>Dikarya</taxon>
        <taxon>Ascomycota</taxon>
        <taxon>Pezizomycotina</taxon>
        <taxon>Sordariomycetes</taxon>
        <taxon>Xylariomycetidae</taxon>
        <taxon>Xylariales</taxon>
        <taxon>Xylariaceae</taxon>
        <taxon>Xylaria</taxon>
    </lineage>
</organism>
<feature type="region of interest" description="Disordered" evidence="1">
    <location>
        <begin position="1"/>
        <end position="36"/>
    </location>
</feature>
<dbReference type="OrthoDB" id="5376710at2759"/>
<reference evidence="3" key="1">
    <citation type="submission" date="2019-06" db="EMBL/GenBank/DDBJ databases">
        <title>Draft genome sequence of the griseofulvin-producing fungus Xylaria cubensis strain G536.</title>
        <authorList>
            <person name="Mead M.E."/>
            <person name="Raja H.A."/>
            <person name="Steenwyk J.L."/>
            <person name="Knowles S.L."/>
            <person name="Oberlies N.H."/>
            <person name="Rokas A."/>
        </authorList>
    </citation>
    <scope>NUCLEOTIDE SEQUENCE [LARGE SCALE GENOMIC DNA]</scope>
    <source>
        <strain evidence="3">G536</strain>
    </source>
</reference>
<evidence type="ECO:0000256" key="1">
    <source>
        <dbReference type="SAM" id="MobiDB-lite"/>
    </source>
</evidence>
<name>A0A553IEF2_9PEZI</name>
<dbReference type="STRING" id="2512241.A0A553IEF2"/>